<dbReference type="SUPFAM" id="SSF53098">
    <property type="entry name" value="Ribonuclease H-like"/>
    <property type="match status" value="1"/>
</dbReference>
<name>A0AAV7JH54_9METZ</name>
<sequence>MESEEVFLGCHTTIRTNADTLLHLVKTSLLAFGLPFPVFEDKDMTEQQMLPENVIGCRLNCRLKIQKHCTLYCLGHQLNLCVQDSLGVIPEVSIALESMNSVVHFIKNSPKKLNRFNNIVKDLEMDDDPHLDNIVLRPLCPKRWVMRLPTVDAFLAHYASILEFMDELKNDRTEPAKKEWVEGYLRGLETF</sequence>
<keyword evidence="2" id="KW-1185">Reference proteome</keyword>
<comment type="caution">
    <text evidence="1">The sequence shown here is derived from an EMBL/GenBank/DDBJ whole genome shotgun (WGS) entry which is preliminary data.</text>
</comment>
<reference evidence="1 2" key="1">
    <citation type="journal article" date="2023" name="BMC Biol.">
        <title>The compact genome of the sponge Oopsacas minuta (Hexactinellida) is lacking key metazoan core genes.</title>
        <authorList>
            <person name="Santini S."/>
            <person name="Schenkelaars Q."/>
            <person name="Jourda C."/>
            <person name="Duchesne M."/>
            <person name="Belahbib H."/>
            <person name="Rocher C."/>
            <person name="Selva M."/>
            <person name="Riesgo A."/>
            <person name="Vervoort M."/>
            <person name="Leys S.P."/>
            <person name="Kodjabachian L."/>
            <person name="Le Bivic A."/>
            <person name="Borchiellini C."/>
            <person name="Claverie J.M."/>
            <person name="Renard E."/>
        </authorList>
    </citation>
    <scope>NUCLEOTIDE SEQUENCE [LARGE SCALE GENOMIC DNA]</scope>
    <source>
        <strain evidence="1">SPO-2</strain>
    </source>
</reference>
<dbReference type="Proteomes" id="UP001165289">
    <property type="component" value="Unassembled WGS sequence"/>
</dbReference>
<dbReference type="InterPro" id="IPR012337">
    <property type="entry name" value="RNaseH-like_sf"/>
</dbReference>
<gene>
    <name evidence="1" type="ORF">LOD99_11947</name>
</gene>
<organism evidence="1 2">
    <name type="scientific">Oopsacas minuta</name>
    <dbReference type="NCBI Taxonomy" id="111878"/>
    <lineage>
        <taxon>Eukaryota</taxon>
        <taxon>Metazoa</taxon>
        <taxon>Porifera</taxon>
        <taxon>Hexactinellida</taxon>
        <taxon>Hexasterophora</taxon>
        <taxon>Lyssacinosida</taxon>
        <taxon>Leucopsacidae</taxon>
        <taxon>Oopsacas</taxon>
    </lineage>
</organism>
<accession>A0AAV7JH54</accession>
<evidence type="ECO:0000313" key="1">
    <source>
        <dbReference type="EMBL" id="KAI6648138.1"/>
    </source>
</evidence>
<dbReference type="AlphaFoldDB" id="A0AAV7JH54"/>
<dbReference type="EMBL" id="JAKMXF010000332">
    <property type="protein sequence ID" value="KAI6648138.1"/>
    <property type="molecule type" value="Genomic_DNA"/>
</dbReference>
<protein>
    <submittedName>
        <fullName evidence="1">Zinc finger MYM-type protein 1-like</fullName>
    </submittedName>
</protein>
<proteinExistence type="predicted"/>
<evidence type="ECO:0000313" key="2">
    <source>
        <dbReference type="Proteomes" id="UP001165289"/>
    </source>
</evidence>